<evidence type="ECO:0000256" key="10">
    <source>
        <dbReference type="ARBA" id="ARBA00023136"/>
    </source>
</evidence>
<accession>A0A839QXG3</accession>
<keyword evidence="9 11" id="KW-0482">Metalloprotease</keyword>
<sequence length="397" mass="43843">MTSPQQPSSSPAAFGPHGPLDGREPVGRPRLFNGSTRLGLTGDLAMRHPWELPLFAVAVLVTIGFNLAWLASIVVFIILVATGNDASVVDSLDPNLIQLFVIIGALPWILWILRALMYAQQRALAVRMSPTQFPEGYRMVCEAAQQFGMRRVPDAYVTMGNGVINAFAAGHGFRRYVVVHSDLFEVGGRVRDPEALRFVIAHEVGHHAAGHTGYFRILFQNLFYQVPILGKALSRAQEYTADNYGYSHVPNGAPGTMALLAGGKYLNAHVNVNELADRAATEKGLWVHLVQWTSTHPITTWRANALRDRTRAGRMWLRPKAPLFHQMLPAGSTFSKKHPTPEQAIELINRARAEGLVLDEEQFGRFPGAEYPAPASMRDLQIRAPYPPINEGTMLNS</sequence>
<keyword evidence="5" id="KW-0479">Metal-binding</keyword>
<dbReference type="GO" id="GO:0004222">
    <property type="term" value="F:metalloendopeptidase activity"/>
    <property type="evidence" value="ECO:0007669"/>
    <property type="project" value="InterPro"/>
</dbReference>
<evidence type="ECO:0000256" key="7">
    <source>
        <dbReference type="ARBA" id="ARBA00022833"/>
    </source>
</evidence>
<keyword evidence="3 11" id="KW-0645">Protease</keyword>
<dbReference type="PANTHER" id="PTHR43221">
    <property type="entry name" value="PROTEASE HTPX"/>
    <property type="match status" value="1"/>
</dbReference>
<feature type="transmembrane region" description="Helical" evidence="13">
    <location>
        <begin position="54"/>
        <end position="81"/>
    </location>
</feature>
<dbReference type="Pfam" id="PF01435">
    <property type="entry name" value="Peptidase_M48"/>
    <property type="match status" value="2"/>
</dbReference>
<evidence type="ECO:0000313" key="15">
    <source>
        <dbReference type="EMBL" id="MBB3022077.1"/>
    </source>
</evidence>
<evidence type="ECO:0000256" key="8">
    <source>
        <dbReference type="ARBA" id="ARBA00022989"/>
    </source>
</evidence>
<feature type="domain" description="Peptidase M48" evidence="14">
    <location>
        <begin position="138"/>
        <end position="214"/>
    </location>
</feature>
<evidence type="ECO:0000256" key="1">
    <source>
        <dbReference type="ARBA" id="ARBA00004651"/>
    </source>
</evidence>
<evidence type="ECO:0000256" key="3">
    <source>
        <dbReference type="ARBA" id="ARBA00022670"/>
    </source>
</evidence>
<keyword evidence="10 13" id="KW-0472">Membrane</keyword>
<feature type="region of interest" description="Disordered" evidence="12">
    <location>
        <begin position="1"/>
        <end position="29"/>
    </location>
</feature>
<keyword evidence="7 11" id="KW-0862">Zinc</keyword>
<protein>
    <submittedName>
        <fullName evidence="15">Zn-dependent protease with chaperone function</fullName>
    </submittedName>
</protein>
<comment type="caution">
    <text evidence="15">The sequence shown here is derived from an EMBL/GenBank/DDBJ whole genome shotgun (WGS) entry which is preliminary data.</text>
</comment>
<dbReference type="EMBL" id="JACHWP010000001">
    <property type="protein sequence ID" value="MBB3022077.1"/>
    <property type="molecule type" value="Genomic_DNA"/>
</dbReference>
<evidence type="ECO:0000256" key="12">
    <source>
        <dbReference type="SAM" id="MobiDB-lite"/>
    </source>
</evidence>
<comment type="cofactor">
    <cofactor evidence="11">
        <name>Zn(2+)</name>
        <dbReference type="ChEBI" id="CHEBI:29105"/>
    </cofactor>
    <text evidence="11">Binds 1 zinc ion per subunit.</text>
</comment>
<proteinExistence type="inferred from homology"/>
<dbReference type="AlphaFoldDB" id="A0A839QXG3"/>
<dbReference type="CDD" id="cd07325">
    <property type="entry name" value="M48_Ste24p_like"/>
    <property type="match status" value="1"/>
</dbReference>
<dbReference type="InterPro" id="IPR050083">
    <property type="entry name" value="HtpX_protease"/>
</dbReference>
<evidence type="ECO:0000313" key="16">
    <source>
        <dbReference type="Proteomes" id="UP000568050"/>
    </source>
</evidence>
<keyword evidence="8 13" id="KW-1133">Transmembrane helix</keyword>
<dbReference type="PANTHER" id="PTHR43221:SF1">
    <property type="entry name" value="PROTEASE HTPX"/>
    <property type="match status" value="1"/>
</dbReference>
<evidence type="ECO:0000256" key="4">
    <source>
        <dbReference type="ARBA" id="ARBA00022692"/>
    </source>
</evidence>
<feature type="transmembrane region" description="Helical" evidence="13">
    <location>
        <begin position="96"/>
        <end position="119"/>
    </location>
</feature>
<dbReference type="GO" id="GO:0005886">
    <property type="term" value="C:plasma membrane"/>
    <property type="evidence" value="ECO:0007669"/>
    <property type="project" value="UniProtKB-SubCell"/>
</dbReference>
<evidence type="ECO:0000256" key="2">
    <source>
        <dbReference type="ARBA" id="ARBA00022475"/>
    </source>
</evidence>
<dbReference type="InterPro" id="IPR001915">
    <property type="entry name" value="Peptidase_M48"/>
</dbReference>
<dbReference type="RefSeq" id="WP_183373842.1">
    <property type="nucleotide sequence ID" value="NZ_CBCSFZ010000010.1"/>
</dbReference>
<comment type="similarity">
    <text evidence="11">Belongs to the peptidase M48 family.</text>
</comment>
<dbReference type="GO" id="GO:0006508">
    <property type="term" value="P:proteolysis"/>
    <property type="evidence" value="ECO:0007669"/>
    <property type="project" value="UniProtKB-KW"/>
</dbReference>
<keyword evidence="4 13" id="KW-0812">Transmembrane</keyword>
<feature type="domain" description="Peptidase M48" evidence="14">
    <location>
        <begin position="220"/>
        <end position="309"/>
    </location>
</feature>
<evidence type="ECO:0000256" key="9">
    <source>
        <dbReference type="ARBA" id="ARBA00023049"/>
    </source>
</evidence>
<dbReference type="Proteomes" id="UP000568050">
    <property type="component" value="Unassembled WGS sequence"/>
</dbReference>
<evidence type="ECO:0000256" key="13">
    <source>
        <dbReference type="SAM" id="Phobius"/>
    </source>
</evidence>
<evidence type="ECO:0000256" key="6">
    <source>
        <dbReference type="ARBA" id="ARBA00022801"/>
    </source>
</evidence>
<dbReference type="Gene3D" id="3.30.2010.10">
    <property type="entry name" value="Metalloproteases ('zincins'), catalytic domain"/>
    <property type="match status" value="1"/>
</dbReference>
<keyword evidence="16" id="KW-1185">Reference proteome</keyword>
<evidence type="ECO:0000259" key="14">
    <source>
        <dbReference type="Pfam" id="PF01435"/>
    </source>
</evidence>
<evidence type="ECO:0000256" key="5">
    <source>
        <dbReference type="ARBA" id="ARBA00022723"/>
    </source>
</evidence>
<organism evidence="15 16">
    <name type="scientific">Helcobacillus massiliensis</name>
    <dbReference type="NCBI Taxonomy" id="521392"/>
    <lineage>
        <taxon>Bacteria</taxon>
        <taxon>Bacillati</taxon>
        <taxon>Actinomycetota</taxon>
        <taxon>Actinomycetes</taxon>
        <taxon>Micrococcales</taxon>
        <taxon>Dermabacteraceae</taxon>
        <taxon>Helcobacillus</taxon>
    </lineage>
</organism>
<evidence type="ECO:0000256" key="11">
    <source>
        <dbReference type="RuleBase" id="RU003983"/>
    </source>
</evidence>
<reference evidence="15 16" key="1">
    <citation type="submission" date="2020-08" db="EMBL/GenBank/DDBJ databases">
        <title>Sequencing the genomes of 1000 actinobacteria strains.</title>
        <authorList>
            <person name="Klenk H.-P."/>
        </authorList>
    </citation>
    <scope>NUCLEOTIDE SEQUENCE [LARGE SCALE GENOMIC DNA]</scope>
    <source>
        <strain evidence="15 16">DSM 23040</strain>
    </source>
</reference>
<feature type="compositionally biased region" description="Low complexity" evidence="12">
    <location>
        <begin position="1"/>
        <end position="11"/>
    </location>
</feature>
<keyword evidence="2" id="KW-1003">Cell membrane</keyword>
<gene>
    <name evidence="15" type="ORF">FHX50_000325</name>
</gene>
<comment type="subcellular location">
    <subcellularLocation>
        <location evidence="1">Cell membrane</location>
        <topology evidence="1">Multi-pass membrane protein</topology>
    </subcellularLocation>
</comment>
<keyword evidence="6 11" id="KW-0378">Hydrolase</keyword>
<dbReference type="GO" id="GO:0046872">
    <property type="term" value="F:metal ion binding"/>
    <property type="evidence" value="ECO:0007669"/>
    <property type="project" value="UniProtKB-KW"/>
</dbReference>
<name>A0A839QXG3_9MICO</name>